<dbReference type="GO" id="GO:0043448">
    <property type="term" value="P:alkane catabolic process"/>
    <property type="evidence" value="ECO:0007669"/>
    <property type="project" value="TreeGrafter"/>
</dbReference>
<dbReference type="PIRSF" id="PIRSF029720">
    <property type="entry name" value="UCP029720"/>
    <property type="match status" value="1"/>
</dbReference>
<dbReference type="InterPro" id="IPR005297">
    <property type="entry name" value="Lipoprotein_repeat"/>
</dbReference>
<dbReference type="EMBL" id="QYUO01000003">
    <property type="protein sequence ID" value="RJF92448.1"/>
    <property type="molecule type" value="Genomic_DNA"/>
</dbReference>
<dbReference type="RefSeq" id="WP_119772333.1">
    <property type="nucleotide sequence ID" value="NZ_QYUO01000003.1"/>
</dbReference>
<proteinExistence type="predicted"/>
<dbReference type="PANTHER" id="PTHR39335:SF1">
    <property type="entry name" value="BLL4220 PROTEIN"/>
    <property type="match status" value="1"/>
</dbReference>
<sequence>MNIRKTTSSFRICASALFIGTLSAAGMAFSQSSAPAKMQDGVLVGSNGMTLYTYDKDAEGKSMCNGQCAENWPPFTAASGTPSGDFSVITRDDGKKQYAYKGKPLYYWIKDQKPGDKTGDGVNNIWHVAK</sequence>
<evidence type="ECO:0000256" key="1">
    <source>
        <dbReference type="SAM" id="SignalP"/>
    </source>
</evidence>
<evidence type="ECO:0000313" key="3">
    <source>
        <dbReference type="Proteomes" id="UP000265955"/>
    </source>
</evidence>
<protein>
    <recommendedName>
        <fullName evidence="4">Lipoprotein with Yx(FWY)xxD motif</fullName>
    </recommendedName>
</protein>
<gene>
    <name evidence="2" type="ORF">D3871_27935</name>
</gene>
<evidence type="ECO:0008006" key="4">
    <source>
        <dbReference type="Google" id="ProtNLM"/>
    </source>
</evidence>
<dbReference type="Pfam" id="PF03640">
    <property type="entry name" value="Lipoprotein_15"/>
    <property type="match status" value="2"/>
</dbReference>
<dbReference type="OrthoDB" id="9800666at2"/>
<name>A0A3A3FJ90_9BURK</name>
<keyword evidence="1" id="KW-0732">Signal</keyword>
<dbReference type="InterPro" id="IPR014558">
    <property type="entry name" value="UCP029720"/>
</dbReference>
<comment type="caution">
    <text evidence="2">The sequence shown here is derived from an EMBL/GenBank/DDBJ whole genome shotgun (WGS) entry which is preliminary data.</text>
</comment>
<dbReference type="Proteomes" id="UP000265955">
    <property type="component" value="Unassembled WGS sequence"/>
</dbReference>
<dbReference type="PANTHER" id="PTHR39335">
    <property type="entry name" value="BLL4220 PROTEIN"/>
    <property type="match status" value="1"/>
</dbReference>
<keyword evidence="3" id="KW-1185">Reference proteome</keyword>
<accession>A0A3A3FJ90</accession>
<reference evidence="3" key="1">
    <citation type="submission" date="2018-09" db="EMBL/GenBank/DDBJ databases">
        <authorList>
            <person name="Zhu H."/>
        </authorList>
    </citation>
    <scope>NUCLEOTIDE SEQUENCE [LARGE SCALE GENOMIC DNA]</scope>
    <source>
        <strain evidence="3">K1R23-30</strain>
    </source>
</reference>
<dbReference type="AlphaFoldDB" id="A0A3A3FJ90"/>
<evidence type="ECO:0000313" key="2">
    <source>
        <dbReference type="EMBL" id="RJF92448.1"/>
    </source>
</evidence>
<organism evidence="2 3">
    <name type="scientific">Noviherbaspirillum saxi</name>
    <dbReference type="NCBI Taxonomy" id="2320863"/>
    <lineage>
        <taxon>Bacteria</taxon>
        <taxon>Pseudomonadati</taxon>
        <taxon>Pseudomonadota</taxon>
        <taxon>Betaproteobacteria</taxon>
        <taxon>Burkholderiales</taxon>
        <taxon>Oxalobacteraceae</taxon>
        <taxon>Noviherbaspirillum</taxon>
    </lineage>
</organism>
<feature type="signal peptide" evidence="1">
    <location>
        <begin position="1"/>
        <end position="24"/>
    </location>
</feature>
<feature type="chain" id="PRO_5017209479" description="Lipoprotein with Yx(FWY)xxD motif" evidence="1">
    <location>
        <begin position="25"/>
        <end position="130"/>
    </location>
</feature>